<accession>A0ABS3VN17</accession>
<feature type="chain" id="PRO_5045245411" description="Ig-like domain-containing protein" evidence="1">
    <location>
        <begin position="25"/>
        <end position="112"/>
    </location>
</feature>
<sequence length="112" mass="11414">MRIRRGIAAAALALAAITTVPGSAAHASVPAPECESGDGVLHCFAYDASGSTVTWTVSYPTYTTTVVGGTMLRRGCGAHGTQVDVSYSFVDATGQTIYSGLGGVLCNTGPWQ</sequence>
<name>A0ABS3VN17_MICEH</name>
<evidence type="ECO:0000256" key="1">
    <source>
        <dbReference type="SAM" id="SignalP"/>
    </source>
</evidence>
<comment type="caution">
    <text evidence="2">The sequence shown here is derived from an EMBL/GenBank/DDBJ whole genome shotgun (WGS) entry which is preliminary data.</text>
</comment>
<evidence type="ECO:0000313" key="3">
    <source>
        <dbReference type="Proteomes" id="UP000823521"/>
    </source>
</evidence>
<organism evidence="2 3">
    <name type="scientific">Micromonospora echinofusca</name>
    <dbReference type="NCBI Taxonomy" id="47858"/>
    <lineage>
        <taxon>Bacteria</taxon>
        <taxon>Bacillati</taxon>
        <taxon>Actinomycetota</taxon>
        <taxon>Actinomycetes</taxon>
        <taxon>Micromonosporales</taxon>
        <taxon>Micromonosporaceae</taxon>
        <taxon>Micromonospora</taxon>
    </lineage>
</organism>
<reference evidence="2 3" key="1">
    <citation type="submission" date="2019-12" db="EMBL/GenBank/DDBJ databases">
        <title>Whole genome sequencing of endophytic Actinobacterium Micromonospora sp. MPMI6T.</title>
        <authorList>
            <person name="Evv R."/>
            <person name="Podile A.R."/>
        </authorList>
    </citation>
    <scope>NUCLEOTIDE SEQUENCE [LARGE SCALE GENOMIC DNA]</scope>
    <source>
        <strain evidence="2 3">MPMI6</strain>
    </source>
</reference>
<evidence type="ECO:0008006" key="4">
    <source>
        <dbReference type="Google" id="ProtNLM"/>
    </source>
</evidence>
<dbReference type="EMBL" id="WVUH01000036">
    <property type="protein sequence ID" value="MBO4205774.1"/>
    <property type="molecule type" value="Genomic_DNA"/>
</dbReference>
<protein>
    <recommendedName>
        <fullName evidence="4">Ig-like domain-containing protein</fullName>
    </recommendedName>
</protein>
<feature type="signal peptide" evidence="1">
    <location>
        <begin position="1"/>
        <end position="24"/>
    </location>
</feature>
<dbReference type="RefSeq" id="WP_208812074.1">
    <property type="nucleotide sequence ID" value="NZ_WVUH01000036.1"/>
</dbReference>
<dbReference type="Proteomes" id="UP000823521">
    <property type="component" value="Unassembled WGS sequence"/>
</dbReference>
<keyword evidence="1" id="KW-0732">Signal</keyword>
<gene>
    <name evidence="2" type="ORF">GSF22_07105</name>
</gene>
<keyword evidence="3" id="KW-1185">Reference proteome</keyword>
<evidence type="ECO:0000313" key="2">
    <source>
        <dbReference type="EMBL" id="MBO4205774.1"/>
    </source>
</evidence>
<proteinExistence type="predicted"/>